<accession>A0ABS6E0U1</accession>
<feature type="transmembrane region" description="Helical" evidence="1">
    <location>
        <begin position="99"/>
        <end position="125"/>
    </location>
</feature>
<comment type="caution">
    <text evidence="2">The sequence shown here is derived from an EMBL/GenBank/DDBJ whole genome shotgun (WGS) entry which is preliminary data.</text>
</comment>
<feature type="transmembrane region" description="Helical" evidence="1">
    <location>
        <begin position="223"/>
        <end position="242"/>
    </location>
</feature>
<dbReference type="Proteomes" id="UP000749471">
    <property type="component" value="Unassembled WGS sequence"/>
</dbReference>
<evidence type="ECO:0008006" key="4">
    <source>
        <dbReference type="Google" id="ProtNLM"/>
    </source>
</evidence>
<evidence type="ECO:0000313" key="2">
    <source>
        <dbReference type="EMBL" id="MBU5436451.1"/>
    </source>
</evidence>
<keyword evidence="3" id="KW-1185">Reference proteome</keyword>
<feature type="transmembrane region" description="Helical" evidence="1">
    <location>
        <begin position="137"/>
        <end position="159"/>
    </location>
</feature>
<protein>
    <recommendedName>
        <fullName evidence="4">ABC transporter permease</fullName>
    </recommendedName>
</protein>
<proteinExistence type="predicted"/>
<gene>
    <name evidence="2" type="ORF">KQI42_00440</name>
</gene>
<sequence length="247" mass="28774">MNNINLLKYEIKKIIMSKKYFYMIFLVMALTYDSLTRLITGGYYGTAPFSEWSYTFFIQLTSPLVISVMIFMMTNIFNEKELRARKILFSAPISQGKYYLLKSTSIIVMFIITALIPIIMSFIYYKVLFNYNEFSTFIRPIALFFIPSFIFFLGLSMTLGKINIKLLYGLIPITFLLGTIDTTNILPQWLDIFGAHFLKISTFAELFGREKEVMSLNIPNSFIYSRLTFISLGILFLIYTCIKTEKE</sequence>
<feature type="transmembrane region" description="Helical" evidence="1">
    <location>
        <begin position="166"/>
        <end position="186"/>
    </location>
</feature>
<keyword evidence="1" id="KW-0812">Transmembrane</keyword>
<dbReference type="RefSeq" id="WP_216515672.1">
    <property type="nucleotide sequence ID" value="NZ_JAHLPM010000001.1"/>
</dbReference>
<name>A0ABS6E0U1_9FIRM</name>
<keyword evidence="1" id="KW-1133">Transmembrane helix</keyword>
<evidence type="ECO:0000313" key="3">
    <source>
        <dbReference type="Proteomes" id="UP000749471"/>
    </source>
</evidence>
<evidence type="ECO:0000256" key="1">
    <source>
        <dbReference type="SAM" id="Phobius"/>
    </source>
</evidence>
<reference evidence="2 3" key="1">
    <citation type="submission" date="2021-06" db="EMBL/GenBank/DDBJ databases">
        <authorList>
            <person name="Sun Q."/>
            <person name="Li D."/>
        </authorList>
    </citation>
    <scope>NUCLEOTIDE SEQUENCE [LARGE SCALE GENOMIC DNA]</scope>
    <source>
        <strain evidence="2 3">MSJ-40</strain>
    </source>
</reference>
<feature type="transmembrane region" description="Helical" evidence="1">
    <location>
        <begin position="20"/>
        <end position="44"/>
    </location>
</feature>
<keyword evidence="1" id="KW-0472">Membrane</keyword>
<dbReference type="EMBL" id="JAHLPM010000001">
    <property type="protein sequence ID" value="MBU5436451.1"/>
    <property type="molecule type" value="Genomic_DNA"/>
</dbReference>
<feature type="transmembrane region" description="Helical" evidence="1">
    <location>
        <begin position="56"/>
        <end position="78"/>
    </location>
</feature>
<organism evidence="2 3">
    <name type="scientific">Tissierella simiarum</name>
    <dbReference type="NCBI Taxonomy" id="2841534"/>
    <lineage>
        <taxon>Bacteria</taxon>
        <taxon>Bacillati</taxon>
        <taxon>Bacillota</taxon>
        <taxon>Tissierellia</taxon>
        <taxon>Tissierellales</taxon>
        <taxon>Tissierellaceae</taxon>
        <taxon>Tissierella</taxon>
    </lineage>
</organism>